<feature type="non-terminal residue" evidence="3">
    <location>
        <position position="155"/>
    </location>
</feature>
<keyword evidence="1" id="KW-0175">Coiled coil</keyword>
<dbReference type="AlphaFoldDB" id="A0A2G9TS45"/>
<sequence length="155" mass="17719">MFLGSLHSTVEIYPKRKQLAEEREKEEQRYKLAMATEAQQAEALRIEEERRRKQLAEERDKEEQRYKLAMATEAQQAEALRIEEERRIAAAERERLDATIAARLSRDGGGAMMDTPTTSMSSGSSIDSTGSKPKGKYDLSTWRYAELRDTINTST</sequence>
<dbReference type="OrthoDB" id="8894847at2759"/>
<protein>
    <submittedName>
        <fullName evidence="3">Uncharacterized protein</fullName>
    </submittedName>
</protein>
<keyword evidence="4" id="KW-1185">Reference proteome</keyword>
<feature type="compositionally biased region" description="Low complexity" evidence="2">
    <location>
        <begin position="112"/>
        <end position="131"/>
    </location>
</feature>
<accession>A0A2G9TS45</accession>
<feature type="coiled-coil region" evidence="1">
    <location>
        <begin position="16"/>
        <end position="94"/>
    </location>
</feature>
<dbReference type="EMBL" id="KZ354833">
    <property type="protein sequence ID" value="PIO60757.1"/>
    <property type="molecule type" value="Genomic_DNA"/>
</dbReference>
<evidence type="ECO:0000256" key="1">
    <source>
        <dbReference type="SAM" id="Coils"/>
    </source>
</evidence>
<proteinExistence type="predicted"/>
<evidence type="ECO:0000313" key="4">
    <source>
        <dbReference type="Proteomes" id="UP000230423"/>
    </source>
</evidence>
<organism evidence="3 4">
    <name type="scientific">Teladorsagia circumcincta</name>
    <name type="common">Brown stomach worm</name>
    <name type="synonym">Ostertagia circumcincta</name>
    <dbReference type="NCBI Taxonomy" id="45464"/>
    <lineage>
        <taxon>Eukaryota</taxon>
        <taxon>Metazoa</taxon>
        <taxon>Ecdysozoa</taxon>
        <taxon>Nematoda</taxon>
        <taxon>Chromadorea</taxon>
        <taxon>Rhabditida</taxon>
        <taxon>Rhabditina</taxon>
        <taxon>Rhabditomorpha</taxon>
        <taxon>Strongyloidea</taxon>
        <taxon>Trichostrongylidae</taxon>
        <taxon>Teladorsagia</taxon>
    </lineage>
</organism>
<reference evidence="3 4" key="1">
    <citation type="submission" date="2015-09" db="EMBL/GenBank/DDBJ databases">
        <title>Draft genome of the parasitic nematode Teladorsagia circumcincta isolate WARC Sus (inbred).</title>
        <authorList>
            <person name="Mitreva M."/>
        </authorList>
    </citation>
    <scope>NUCLEOTIDE SEQUENCE [LARGE SCALE GENOMIC DNA]</scope>
    <source>
        <strain evidence="3 4">S</strain>
    </source>
</reference>
<dbReference type="Proteomes" id="UP000230423">
    <property type="component" value="Unassembled WGS sequence"/>
</dbReference>
<gene>
    <name evidence="3" type="ORF">TELCIR_17738</name>
</gene>
<evidence type="ECO:0000256" key="2">
    <source>
        <dbReference type="SAM" id="MobiDB-lite"/>
    </source>
</evidence>
<evidence type="ECO:0000313" key="3">
    <source>
        <dbReference type="EMBL" id="PIO60757.1"/>
    </source>
</evidence>
<name>A0A2G9TS45_TELCI</name>
<feature type="region of interest" description="Disordered" evidence="2">
    <location>
        <begin position="101"/>
        <end position="137"/>
    </location>
</feature>